<dbReference type="Gene3D" id="3.40.1740.10">
    <property type="entry name" value="VC0467-like"/>
    <property type="match status" value="1"/>
</dbReference>
<dbReference type="PANTHER" id="PTHR30327">
    <property type="entry name" value="UNCHARACTERIZED PROTEIN YQGE"/>
    <property type="match status" value="1"/>
</dbReference>
<dbReference type="SUPFAM" id="SSF143456">
    <property type="entry name" value="VC0467-like"/>
    <property type="match status" value="1"/>
</dbReference>
<dbReference type="EMBL" id="UINC01221236">
    <property type="protein sequence ID" value="SVE49490.1"/>
    <property type="molecule type" value="Genomic_DNA"/>
</dbReference>
<feature type="non-terminal residue" evidence="1">
    <location>
        <position position="1"/>
    </location>
</feature>
<proteinExistence type="predicted"/>
<organism evidence="1">
    <name type="scientific">marine metagenome</name>
    <dbReference type="NCBI Taxonomy" id="408172"/>
    <lineage>
        <taxon>unclassified sequences</taxon>
        <taxon>metagenomes</taxon>
        <taxon>ecological metagenomes</taxon>
    </lineage>
</organism>
<evidence type="ECO:0000313" key="1">
    <source>
        <dbReference type="EMBL" id="SVE49490.1"/>
    </source>
</evidence>
<gene>
    <name evidence="1" type="ORF">METZ01_LOCUS502344</name>
</gene>
<dbReference type="PANTHER" id="PTHR30327:SF1">
    <property type="entry name" value="UPF0301 PROTEIN YQGE"/>
    <property type="match status" value="1"/>
</dbReference>
<reference evidence="1" key="1">
    <citation type="submission" date="2018-05" db="EMBL/GenBank/DDBJ databases">
        <authorList>
            <person name="Lanie J.A."/>
            <person name="Ng W.-L."/>
            <person name="Kazmierczak K.M."/>
            <person name="Andrzejewski T.M."/>
            <person name="Davidsen T.M."/>
            <person name="Wayne K.J."/>
            <person name="Tettelin H."/>
            <person name="Glass J.I."/>
            <person name="Rusch D."/>
            <person name="Podicherti R."/>
            <person name="Tsui H.-C.T."/>
            <person name="Winkler M.E."/>
        </authorList>
    </citation>
    <scope>NUCLEOTIDE SEQUENCE</scope>
</reference>
<dbReference type="GO" id="GO:0005829">
    <property type="term" value="C:cytosol"/>
    <property type="evidence" value="ECO:0007669"/>
    <property type="project" value="TreeGrafter"/>
</dbReference>
<sequence length="205" mass="23070">RKLKERNMVDPYPTGVSMTTNYKGKLLVATPVLNGNVVFSQSVVYIYDDKSLEKNPQQRQVSGVILNKPSQFKISSLGSLKDIPFDPSLEMKFVHKGGPVSDTSVVLLHTNEWVSTNTLKANNDLSITSDLLMIEKLATGNEPKGWRMFAGMSVWTPEQLDMEVNNQHAWLVCDPAPNCVFDYDQEEQWLKALELCSSQILSNYI</sequence>
<dbReference type="Pfam" id="PF02622">
    <property type="entry name" value="DUF179"/>
    <property type="match status" value="1"/>
</dbReference>
<accession>A0A383DZ71</accession>
<name>A0A383DZ71_9ZZZZ</name>
<dbReference type="InterPro" id="IPR003774">
    <property type="entry name" value="AlgH-like"/>
</dbReference>
<evidence type="ECO:0008006" key="2">
    <source>
        <dbReference type="Google" id="ProtNLM"/>
    </source>
</evidence>
<protein>
    <recommendedName>
        <fullName evidence="2">YqgE/AlgH family protein</fullName>
    </recommendedName>
</protein>
<dbReference type="AlphaFoldDB" id="A0A383DZ71"/>